<dbReference type="PANTHER" id="PTHR33755">
    <property type="entry name" value="TOXIN PARE1-RELATED"/>
    <property type="match status" value="1"/>
</dbReference>
<dbReference type="RefSeq" id="WP_140588476.1">
    <property type="nucleotide sequence ID" value="NZ_VFRR01000014.1"/>
</dbReference>
<evidence type="ECO:0000256" key="3">
    <source>
        <dbReference type="PIRNR" id="PIRNR029218"/>
    </source>
</evidence>
<dbReference type="InterPro" id="IPR051803">
    <property type="entry name" value="TA_system_RelE-like_toxin"/>
</dbReference>
<keyword evidence="2" id="KW-1277">Toxin-antitoxin system</keyword>
<protein>
    <recommendedName>
        <fullName evidence="3">Toxin</fullName>
    </recommendedName>
</protein>
<dbReference type="AlphaFoldDB" id="A0A501WZZ9"/>
<comment type="caution">
    <text evidence="4">The sequence shown here is derived from an EMBL/GenBank/DDBJ whole genome shotgun (WGS) entry which is preliminary data.</text>
</comment>
<accession>A0A501WZZ9</accession>
<keyword evidence="5" id="KW-1185">Reference proteome</keyword>
<organism evidence="4 5">
    <name type="scientific">Maribrevibacterium harenarium</name>
    <dbReference type="NCBI Taxonomy" id="2589817"/>
    <lineage>
        <taxon>Bacteria</taxon>
        <taxon>Pseudomonadati</taxon>
        <taxon>Pseudomonadota</taxon>
        <taxon>Gammaproteobacteria</taxon>
        <taxon>Oceanospirillales</taxon>
        <taxon>Oceanospirillaceae</taxon>
        <taxon>Maribrevibacterium</taxon>
    </lineage>
</organism>
<evidence type="ECO:0000256" key="1">
    <source>
        <dbReference type="ARBA" id="ARBA00006226"/>
    </source>
</evidence>
<dbReference type="InterPro" id="IPR007712">
    <property type="entry name" value="RelE/ParE_toxin"/>
</dbReference>
<gene>
    <name evidence="4" type="ORF">FJM67_08675</name>
</gene>
<dbReference type="InterPro" id="IPR028344">
    <property type="entry name" value="ParE1/4"/>
</dbReference>
<comment type="similarity">
    <text evidence="1 3">Belongs to the RelE toxin family.</text>
</comment>
<evidence type="ECO:0000313" key="5">
    <source>
        <dbReference type="Proteomes" id="UP000315901"/>
    </source>
</evidence>
<dbReference type="PANTHER" id="PTHR33755:SF9">
    <property type="entry name" value="TOXIN PARE1"/>
    <property type="match status" value="1"/>
</dbReference>
<dbReference type="EMBL" id="VFRR01000014">
    <property type="protein sequence ID" value="TPE51806.1"/>
    <property type="molecule type" value="Genomic_DNA"/>
</dbReference>
<evidence type="ECO:0000313" key="4">
    <source>
        <dbReference type="EMBL" id="TPE51806.1"/>
    </source>
</evidence>
<name>A0A501WZZ9_9GAMM</name>
<evidence type="ECO:0000256" key="2">
    <source>
        <dbReference type="ARBA" id="ARBA00022649"/>
    </source>
</evidence>
<sequence>MLEIKIRPLARKDLVEIWRYTAKTWGQPQADLYVTNISTQVSKLADNPTMGRSVDEIFTNCRLYPCGRHILLYQVAHQSLEIVRVLHQSMDVASQPLA</sequence>
<reference evidence="4 5" key="1">
    <citation type="submission" date="2019-06" db="EMBL/GenBank/DDBJ databases">
        <title>A novel bacterium of genus Marinomonas, isolated from coastal sand.</title>
        <authorList>
            <person name="Huang H."/>
            <person name="Mo K."/>
            <person name="Hu Y."/>
        </authorList>
    </citation>
    <scope>NUCLEOTIDE SEQUENCE [LARGE SCALE GENOMIC DNA]</scope>
    <source>
        <strain evidence="4 5">HB171799</strain>
    </source>
</reference>
<dbReference type="InterPro" id="IPR035093">
    <property type="entry name" value="RelE/ParE_toxin_dom_sf"/>
</dbReference>
<dbReference type="Pfam" id="PF05016">
    <property type="entry name" value="ParE_toxin"/>
    <property type="match status" value="1"/>
</dbReference>
<dbReference type="PIRSF" id="PIRSF029218">
    <property type="entry name" value="ParE"/>
    <property type="match status" value="1"/>
</dbReference>
<dbReference type="OrthoDB" id="516834at2"/>
<dbReference type="Proteomes" id="UP000315901">
    <property type="component" value="Unassembled WGS sequence"/>
</dbReference>
<proteinExistence type="inferred from homology"/>
<dbReference type="Gene3D" id="3.30.2310.20">
    <property type="entry name" value="RelE-like"/>
    <property type="match status" value="1"/>
</dbReference>